<proteinExistence type="predicted"/>
<dbReference type="SUPFAM" id="SSF47823">
    <property type="entry name" value="lambda integrase-like, N-terminal domain"/>
    <property type="match status" value="1"/>
</dbReference>
<organism evidence="12 13">
    <name type="scientific">Candidatus Magasanikbacteria bacterium CG10_big_fil_rev_8_21_14_0_10_36_32</name>
    <dbReference type="NCBI Taxonomy" id="1974646"/>
    <lineage>
        <taxon>Bacteria</taxon>
        <taxon>Candidatus Magasanikiibacteriota</taxon>
    </lineage>
</organism>
<sequence>MNKSSTPIIKQISSFLDYCEVEKGLSPVTSHNYDNFLKIFSGWLKMTRQDNLKPHELTPKHIWDYRLYLSRKKDLKGHYSKKTTQNYYLIALRNLLNYFAEKDIVALPAEKIKLPKLTDKDKAIKFLKFDQVEKLLSMADLESPEGMRDRAILEVLFSTGMRVSELTSLNIKQFNVENLINGKFSDQELSIAGKGGSMRVVFFSERALKWLGAYLKTRQDMFQPLFINYRTDKEDKEHRLTPRSIERMVKRYNAMAGLPVDATPHTLRHSFATDLLEKGADMRSVQELLGHKNIVTTQIYTHLTNPRLRDIHKKFHSGEK</sequence>
<comment type="subcellular location">
    <subcellularLocation>
        <location evidence="1">Cytoplasm</location>
    </subcellularLocation>
</comment>
<gene>
    <name evidence="12" type="ORF">COU29_00190</name>
</gene>
<evidence type="ECO:0000256" key="2">
    <source>
        <dbReference type="ARBA" id="ARBA00022490"/>
    </source>
</evidence>
<dbReference type="Gene3D" id="1.10.443.10">
    <property type="entry name" value="Intergrase catalytic core"/>
    <property type="match status" value="1"/>
</dbReference>
<dbReference type="GO" id="GO:0015074">
    <property type="term" value="P:DNA integration"/>
    <property type="evidence" value="ECO:0007669"/>
    <property type="project" value="UniProtKB-KW"/>
</dbReference>
<keyword evidence="6 9" id="KW-0238">DNA-binding</keyword>
<dbReference type="PROSITE" id="PS51898">
    <property type="entry name" value="TYR_RECOMBINASE"/>
    <property type="match status" value="1"/>
</dbReference>
<keyword evidence="3" id="KW-0132">Cell division</keyword>
<dbReference type="CDD" id="cd00798">
    <property type="entry name" value="INT_XerDC_C"/>
    <property type="match status" value="1"/>
</dbReference>
<evidence type="ECO:0000256" key="6">
    <source>
        <dbReference type="ARBA" id="ARBA00023125"/>
    </source>
</evidence>
<evidence type="ECO:0000256" key="1">
    <source>
        <dbReference type="ARBA" id="ARBA00004496"/>
    </source>
</evidence>
<evidence type="ECO:0000256" key="8">
    <source>
        <dbReference type="ARBA" id="ARBA00023306"/>
    </source>
</evidence>
<dbReference type="InterPro" id="IPR011010">
    <property type="entry name" value="DNA_brk_join_enz"/>
</dbReference>
<dbReference type="SUPFAM" id="SSF56349">
    <property type="entry name" value="DNA breaking-rejoining enzymes"/>
    <property type="match status" value="1"/>
</dbReference>
<dbReference type="Proteomes" id="UP000231426">
    <property type="component" value="Unassembled WGS sequence"/>
</dbReference>
<keyword evidence="2" id="KW-0963">Cytoplasm</keyword>
<dbReference type="PANTHER" id="PTHR30349:SF77">
    <property type="entry name" value="TYROSINE RECOMBINASE XERC"/>
    <property type="match status" value="1"/>
</dbReference>
<accession>A0A2M6W7K9</accession>
<dbReference type="GO" id="GO:0005737">
    <property type="term" value="C:cytoplasm"/>
    <property type="evidence" value="ECO:0007669"/>
    <property type="project" value="UniProtKB-SubCell"/>
</dbReference>
<keyword evidence="8" id="KW-0131">Cell cycle</keyword>
<evidence type="ECO:0000313" key="13">
    <source>
        <dbReference type="Proteomes" id="UP000231426"/>
    </source>
</evidence>
<dbReference type="InterPro" id="IPR010998">
    <property type="entry name" value="Integrase_recombinase_N"/>
</dbReference>
<evidence type="ECO:0000256" key="4">
    <source>
        <dbReference type="ARBA" id="ARBA00022829"/>
    </source>
</evidence>
<dbReference type="GO" id="GO:0006310">
    <property type="term" value="P:DNA recombination"/>
    <property type="evidence" value="ECO:0007669"/>
    <property type="project" value="UniProtKB-KW"/>
</dbReference>
<dbReference type="GO" id="GO:0003677">
    <property type="term" value="F:DNA binding"/>
    <property type="evidence" value="ECO:0007669"/>
    <property type="project" value="UniProtKB-UniRule"/>
</dbReference>
<dbReference type="Pfam" id="PF02899">
    <property type="entry name" value="Phage_int_SAM_1"/>
    <property type="match status" value="1"/>
</dbReference>
<dbReference type="PANTHER" id="PTHR30349">
    <property type="entry name" value="PHAGE INTEGRASE-RELATED"/>
    <property type="match status" value="1"/>
</dbReference>
<dbReference type="AlphaFoldDB" id="A0A2M6W7K9"/>
<keyword evidence="7" id="KW-0233">DNA recombination</keyword>
<protein>
    <recommendedName>
        <fullName evidence="14">Tyrosine recombinase XerC</fullName>
    </recommendedName>
</protein>
<reference evidence="13" key="1">
    <citation type="submission" date="2017-09" db="EMBL/GenBank/DDBJ databases">
        <title>Depth-based differentiation of microbial function through sediment-hosted aquifers and enrichment of novel symbionts in the deep terrestrial subsurface.</title>
        <authorList>
            <person name="Probst A.J."/>
            <person name="Ladd B."/>
            <person name="Jarett J.K."/>
            <person name="Geller-Mcgrath D.E."/>
            <person name="Sieber C.M.K."/>
            <person name="Emerson J.B."/>
            <person name="Anantharaman K."/>
            <person name="Thomas B.C."/>
            <person name="Malmstrom R."/>
            <person name="Stieglmeier M."/>
            <person name="Klingl A."/>
            <person name="Woyke T."/>
            <person name="Ryan C.M."/>
            <person name="Banfield J.F."/>
        </authorList>
    </citation>
    <scope>NUCLEOTIDE SEQUENCE [LARGE SCALE GENOMIC DNA]</scope>
</reference>
<feature type="domain" description="Core-binding (CB)" evidence="11">
    <location>
        <begin position="6"/>
        <end position="100"/>
    </location>
</feature>
<comment type="caution">
    <text evidence="12">The sequence shown here is derived from an EMBL/GenBank/DDBJ whole genome shotgun (WGS) entry which is preliminary data.</text>
</comment>
<feature type="domain" description="Tyr recombinase" evidence="10">
    <location>
        <begin position="122"/>
        <end position="313"/>
    </location>
</feature>
<evidence type="ECO:0000256" key="3">
    <source>
        <dbReference type="ARBA" id="ARBA00022618"/>
    </source>
</evidence>
<dbReference type="InterPro" id="IPR050090">
    <property type="entry name" value="Tyrosine_recombinase_XerCD"/>
</dbReference>
<keyword evidence="5" id="KW-0229">DNA integration</keyword>
<dbReference type="InterPro" id="IPR002104">
    <property type="entry name" value="Integrase_catalytic"/>
</dbReference>
<dbReference type="EMBL" id="PFBV01000001">
    <property type="protein sequence ID" value="PIT88788.1"/>
    <property type="molecule type" value="Genomic_DNA"/>
</dbReference>
<dbReference type="GO" id="GO:0007059">
    <property type="term" value="P:chromosome segregation"/>
    <property type="evidence" value="ECO:0007669"/>
    <property type="project" value="UniProtKB-KW"/>
</dbReference>
<evidence type="ECO:0000259" key="11">
    <source>
        <dbReference type="PROSITE" id="PS51900"/>
    </source>
</evidence>
<evidence type="ECO:0000256" key="5">
    <source>
        <dbReference type="ARBA" id="ARBA00022908"/>
    </source>
</evidence>
<evidence type="ECO:0000256" key="7">
    <source>
        <dbReference type="ARBA" id="ARBA00023172"/>
    </source>
</evidence>
<dbReference type="InterPro" id="IPR013762">
    <property type="entry name" value="Integrase-like_cat_sf"/>
</dbReference>
<evidence type="ECO:0000313" key="12">
    <source>
        <dbReference type="EMBL" id="PIT88788.1"/>
    </source>
</evidence>
<dbReference type="GO" id="GO:0051301">
    <property type="term" value="P:cell division"/>
    <property type="evidence" value="ECO:0007669"/>
    <property type="project" value="UniProtKB-KW"/>
</dbReference>
<evidence type="ECO:0008006" key="14">
    <source>
        <dbReference type="Google" id="ProtNLM"/>
    </source>
</evidence>
<dbReference type="Pfam" id="PF00589">
    <property type="entry name" value="Phage_integrase"/>
    <property type="match status" value="1"/>
</dbReference>
<dbReference type="InterPro" id="IPR044068">
    <property type="entry name" value="CB"/>
</dbReference>
<dbReference type="Gene3D" id="1.10.150.130">
    <property type="match status" value="1"/>
</dbReference>
<dbReference type="PROSITE" id="PS51900">
    <property type="entry name" value="CB"/>
    <property type="match status" value="1"/>
</dbReference>
<dbReference type="InterPro" id="IPR004107">
    <property type="entry name" value="Integrase_SAM-like_N"/>
</dbReference>
<evidence type="ECO:0000259" key="10">
    <source>
        <dbReference type="PROSITE" id="PS51898"/>
    </source>
</evidence>
<evidence type="ECO:0000256" key="9">
    <source>
        <dbReference type="PROSITE-ProRule" id="PRU01248"/>
    </source>
</evidence>
<name>A0A2M6W7K9_9BACT</name>
<keyword evidence="4" id="KW-0159">Chromosome partition</keyword>